<dbReference type="AlphaFoldDB" id="A0A2M3ZRB5"/>
<name>A0A2M3ZRB5_9DIPT</name>
<reference evidence="2" key="1">
    <citation type="submission" date="2018-01" db="EMBL/GenBank/DDBJ databases">
        <title>An insight into the sialome of Amazonian anophelines.</title>
        <authorList>
            <person name="Ribeiro J.M."/>
            <person name="Scarpassa V."/>
            <person name="Calvo E."/>
        </authorList>
    </citation>
    <scope>NUCLEOTIDE SEQUENCE</scope>
    <source>
        <tissue evidence="2">Salivary glands</tissue>
    </source>
</reference>
<feature type="signal peptide" evidence="1">
    <location>
        <begin position="1"/>
        <end position="16"/>
    </location>
</feature>
<proteinExistence type="predicted"/>
<protein>
    <submittedName>
        <fullName evidence="2">Putative secreted peptide</fullName>
    </submittedName>
</protein>
<feature type="chain" id="PRO_5014597667" evidence="1">
    <location>
        <begin position="17"/>
        <end position="88"/>
    </location>
</feature>
<evidence type="ECO:0000313" key="2">
    <source>
        <dbReference type="EMBL" id="MBW31117.1"/>
    </source>
</evidence>
<evidence type="ECO:0000256" key="1">
    <source>
        <dbReference type="SAM" id="SignalP"/>
    </source>
</evidence>
<sequence>MVAVLLVAMISRYLQLIPVVTGLSAARYLETAPNPPTGSITYDPDTRNPLEAFPANDHFRSLRVRAEPQSACHHRRCRHPGALPSASG</sequence>
<keyword evidence="1" id="KW-0732">Signal</keyword>
<accession>A0A2M3ZRB5</accession>
<dbReference type="EMBL" id="GGFM01010366">
    <property type="protein sequence ID" value="MBW31117.1"/>
    <property type="molecule type" value="Transcribed_RNA"/>
</dbReference>
<organism evidence="2">
    <name type="scientific">Anopheles braziliensis</name>
    <dbReference type="NCBI Taxonomy" id="58242"/>
    <lineage>
        <taxon>Eukaryota</taxon>
        <taxon>Metazoa</taxon>
        <taxon>Ecdysozoa</taxon>
        <taxon>Arthropoda</taxon>
        <taxon>Hexapoda</taxon>
        <taxon>Insecta</taxon>
        <taxon>Pterygota</taxon>
        <taxon>Neoptera</taxon>
        <taxon>Endopterygota</taxon>
        <taxon>Diptera</taxon>
        <taxon>Nematocera</taxon>
        <taxon>Culicoidea</taxon>
        <taxon>Culicidae</taxon>
        <taxon>Anophelinae</taxon>
        <taxon>Anopheles</taxon>
    </lineage>
</organism>